<proteinExistence type="predicted"/>
<feature type="signal peptide" evidence="1">
    <location>
        <begin position="1"/>
        <end position="25"/>
    </location>
</feature>
<dbReference type="WBParaSite" id="SMUV_0001045401-mRNA-1">
    <property type="protein sequence ID" value="SMUV_0001045401-mRNA-1"/>
    <property type="gene ID" value="SMUV_0001045401"/>
</dbReference>
<evidence type="ECO:0000313" key="2">
    <source>
        <dbReference type="Proteomes" id="UP000046393"/>
    </source>
</evidence>
<evidence type="ECO:0000256" key="1">
    <source>
        <dbReference type="SAM" id="SignalP"/>
    </source>
</evidence>
<keyword evidence="1" id="KW-0732">Signal</keyword>
<dbReference type="Proteomes" id="UP000046393">
    <property type="component" value="Unplaced"/>
</dbReference>
<evidence type="ECO:0000313" key="3">
    <source>
        <dbReference type="WBParaSite" id="SMUV_0001045401-mRNA-1"/>
    </source>
</evidence>
<keyword evidence="2" id="KW-1185">Reference proteome</keyword>
<dbReference type="PANTHER" id="PTHR36944">
    <property type="entry name" value="PROTEIN CBG02791-RELATED"/>
    <property type="match status" value="1"/>
</dbReference>
<accession>A0A0N5AZM8</accession>
<dbReference type="AlphaFoldDB" id="A0A0N5AZM8"/>
<sequence length="235" mass="26438">MLSSLQLYWIVCLTVGSLLFIDTNALSTANNRNESTTLADAESCIGQCAFNFIASLKYSLGGVDTFAMLNLNYNDMLIKFSNATFFEGFCKIYYAFQYCYTSCPHSYMQELLARSASIVDHFCVYHFKDIRDNFGCLSKLDRAVSKQCLRVCTPHHDAVNSLLHNFRHLAMDGDSTEGEKYLNESCEYVICTMHCDLPVIAHECSFRTANIVVNITRQAFASMRTMALDTGAVSK</sequence>
<dbReference type="PANTHER" id="PTHR36944:SF1">
    <property type="entry name" value="CPG4 DOMAIN-CONTAINING PROTEIN"/>
    <property type="match status" value="1"/>
</dbReference>
<organism evidence="2 3">
    <name type="scientific">Syphacia muris</name>
    <dbReference type="NCBI Taxonomy" id="451379"/>
    <lineage>
        <taxon>Eukaryota</taxon>
        <taxon>Metazoa</taxon>
        <taxon>Ecdysozoa</taxon>
        <taxon>Nematoda</taxon>
        <taxon>Chromadorea</taxon>
        <taxon>Rhabditida</taxon>
        <taxon>Spirurina</taxon>
        <taxon>Oxyuridomorpha</taxon>
        <taxon>Oxyuroidea</taxon>
        <taxon>Oxyuridae</taxon>
        <taxon>Syphacia</taxon>
    </lineage>
</organism>
<feature type="chain" id="PRO_5005893537" evidence="1">
    <location>
        <begin position="26"/>
        <end position="235"/>
    </location>
</feature>
<name>A0A0N5AZM8_9BILA</name>
<reference evidence="3" key="1">
    <citation type="submission" date="2017-02" db="UniProtKB">
        <authorList>
            <consortium name="WormBaseParasite"/>
        </authorList>
    </citation>
    <scope>IDENTIFICATION</scope>
</reference>
<protein>
    <submittedName>
        <fullName evidence="3">CPG4 domain-containing protein</fullName>
    </submittedName>
</protein>